<sequence>MKLTNELKLGSNKISGLANGVNADEAVNKAQLDAAVQGYKWKEPVKAASTGNLTLSGAQTVDGVSLVAGDRVLVKNQSTGSANGIYIVATGAWTRATDYDATAELEGASVFVSQGTTLGNSNWQMTTDAPITLGTTALVWIQTGQGTSYTQSTGIIISGSTIAVDTAVVARKAAATIGNGTNTSFTVNHALNTTDVLVQVWETGGSKELVLVDAAVVDANNVSITFATAPASSAYRVVVQG</sequence>
<organism evidence="1 2">
    <name type="scientific">Adhaeribacter arboris</name>
    <dbReference type="NCBI Taxonomy" id="2072846"/>
    <lineage>
        <taxon>Bacteria</taxon>
        <taxon>Pseudomonadati</taxon>
        <taxon>Bacteroidota</taxon>
        <taxon>Cytophagia</taxon>
        <taxon>Cytophagales</taxon>
        <taxon>Hymenobacteraceae</taxon>
        <taxon>Adhaeribacter</taxon>
    </lineage>
</organism>
<protein>
    <submittedName>
        <fullName evidence="1">Head decoration protein</fullName>
    </submittedName>
</protein>
<accession>A0A2T2YF42</accession>
<name>A0A2T2YF42_9BACT</name>
<evidence type="ECO:0000313" key="2">
    <source>
        <dbReference type="Proteomes" id="UP000240357"/>
    </source>
</evidence>
<reference evidence="1 2" key="1">
    <citation type="submission" date="2018-03" db="EMBL/GenBank/DDBJ databases">
        <title>Adhaeribacter sp. HMF7605 Genome sequencing and assembly.</title>
        <authorList>
            <person name="Kang H."/>
            <person name="Kang J."/>
            <person name="Cha I."/>
            <person name="Kim H."/>
            <person name="Joh K."/>
        </authorList>
    </citation>
    <scope>NUCLEOTIDE SEQUENCE [LARGE SCALE GENOMIC DNA]</scope>
    <source>
        <strain evidence="1 2">HMF7605</strain>
    </source>
</reference>
<dbReference type="EMBL" id="PYFT01000001">
    <property type="protein sequence ID" value="PSR54127.1"/>
    <property type="molecule type" value="Genomic_DNA"/>
</dbReference>
<dbReference type="OrthoDB" id="1031347at2"/>
<evidence type="ECO:0000313" key="1">
    <source>
        <dbReference type="EMBL" id="PSR54127.1"/>
    </source>
</evidence>
<gene>
    <name evidence="1" type="ORF">AHMF7605_11655</name>
</gene>
<comment type="caution">
    <text evidence="1">The sequence shown here is derived from an EMBL/GenBank/DDBJ whole genome shotgun (WGS) entry which is preliminary data.</text>
</comment>
<dbReference type="AlphaFoldDB" id="A0A2T2YF42"/>
<dbReference type="Proteomes" id="UP000240357">
    <property type="component" value="Unassembled WGS sequence"/>
</dbReference>
<proteinExistence type="predicted"/>
<keyword evidence="2" id="KW-1185">Reference proteome</keyword>
<dbReference type="RefSeq" id="WP_106929492.1">
    <property type="nucleotide sequence ID" value="NZ_PYFT01000001.1"/>
</dbReference>